<dbReference type="GO" id="GO:0008168">
    <property type="term" value="F:methyltransferase activity"/>
    <property type="evidence" value="ECO:0007669"/>
    <property type="project" value="UniProtKB-KW"/>
</dbReference>
<dbReference type="InterPro" id="IPR011990">
    <property type="entry name" value="TPR-like_helical_dom_sf"/>
</dbReference>
<dbReference type="SMART" id="SM00028">
    <property type="entry name" value="TPR"/>
    <property type="match status" value="6"/>
</dbReference>
<gene>
    <name evidence="4" type="ORF">QQ008_21890</name>
</gene>
<dbReference type="EMBL" id="JAUJEA010000009">
    <property type="protein sequence ID" value="MDN5204059.1"/>
    <property type="molecule type" value="Genomic_DNA"/>
</dbReference>
<evidence type="ECO:0000313" key="4">
    <source>
        <dbReference type="EMBL" id="MDN5204059.1"/>
    </source>
</evidence>
<keyword evidence="4" id="KW-0489">Methyltransferase</keyword>
<dbReference type="RefSeq" id="WP_346754083.1">
    <property type="nucleotide sequence ID" value="NZ_JAUJEA010000009.1"/>
</dbReference>
<organism evidence="4 5">
    <name type="scientific">Splendidivirga corallicola</name>
    <dbReference type="NCBI Taxonomy" id="3051826"/>
    <lineage>
        <taxon>Bacteria</taxon>
        <taxon>Pseudomonadati</taxon>
        <taxon>Bacteroidota</taxon>
        <taxon>Cytophagia</taxon>
        <taxon>Cytophagales</taxon>
        <taxon>Splendidivirgaceae</taxon>
        <taxon>Splendidivirga</taxon>
    </lineage>
</organism>
<keyword evidence="2" id="KW-0175">Coiled coil</keyword>
<evidence type="ECO:0000256" key="2">
    <source>
        <dbReference type="SAM" id="Coils"/>
    </source>
</evidence>
<comment type="caution">
    <text evidence="4">The sequence shown here is derived from an EMBL/GenBank/DDBJ whole genome shotgun (WGS) entry which is preliminary data.</text>
</comment>
<dbReference type="GO" id="GO:0032259">
    <property type="term" value="P:methylation"/>
    <property type="evidence" value="ECO:0007669"/>
    <property type="project" value="UniProtKB-KW"/>
</dbReference>
<dbReference type="PROSITE" id="PS50005">
    <property type="entry name" value="TPR"/>
    <property type="match status" value="1"/>
</dbReference>
<dbReference type="InterPro" id="IPR019734">
    <property type="entry name" value="TPR_rpt"/>
</dbReference>
<name>A0ABT8KV74_9BACT</name>
<feature type="coiled-coil region" evidence="2">
    <location>
        <begin position="415"/>
        <end position="442"/>
    </location>
</feature>
<dbReference type="Pfam" id="PF13181">
    <property type="entry name" value="TPR_8"/>
    <property type="match status" value="1"/>
</dbReference>
<sequence length="866" mass="101206">MLYRLGNSVFNQYSFLIILGVSMLMGCSAENTGPISTAYHNTTAHFNPYFIANEHLKEVESSIRSTHDNNFNKILKIFPEIDSATIESERTKLDDCIKKASKVIDWHKNSKWVHPAYIQVGRAYFYMAEFEKAITAYKIVNRDAKGDDVRHTALIHLMRSYIHYNEESNAIAVSDFLKKEDLSKKNKKNLYLTRAHLYQKREDLDNMVKNLVLAVPLMKNNEGKAKIYFIIGQIYQSLGFDAEAYNNYDRCLKSNPDYELSFYAKLNRAQVFELKKTNDLKKIRRYYRKLLTDSKNKEFKDKIYYEMAEFEIKNENLDQAIEHYNSSVRSSVNNQRQKAYSYWKLGQIYFERSKKYQLAKLYYDSTLTSMPKDDESYEVIEKRQKILANFAKQITTIQLQDSLLALAEMDSLTLSAFLDDAIEQKKEEAKRLEKQKRSVANSRVNRRLFDTSDNPFNSEKEDGNAIWYFYNISAVGQGQSEFVRKWGNRPLEDHWRRSSKESVIASEVPSSDPNLNEEPGEETAANGNGEEVFDKSMYYQNIPFTAEAKQEAHKKIEDAYYHLGNIYNFDLEEKVNASDAFDTLLIRYPQTEYKPEVLYLLYIINKDLGNGKDLSYKDQLLNEFPNSIYAKTLINPNYREESKIASEKLKIIYNKAYKEYEAGDFLGAKARIDQALREHEENDFTDNLRLLRVLIIGKTEDIYRYQFELGEFIEKNPDSELLDYANELLETSRGWLQEVASAKETKFVEFFEQSHSFVLVYDFKDSEAKQLPGRIDKFVQDYFSGYGLNTANLILTDTKTIVVINQFQDKARALEFYQAFNGANSPLKGLNSLNFNNFVITKDNFQIFYQTKDVENYLSFFDKFYN</sequence>
<accession>A0ABT8KV74</accession>
<keyword evidence="5" id="KW-1185">Reference proteome</keyword>
<feature type="repeat" description="TPR" evidence="1">
    <location>
        <begin position="225"/>
        <end position="258"/>
    </location>
</feature>
<proteinExistence type="predicted"/>
<dbReference type="Gene3D" id="1.25.40.10">
    <property type="entry name" value="Tetratricopeptide repeat domain"/>
    <property type="match status" value="4"/>
</dbReference>
<protein>
    <submittedName>
        <fullName evidence="4">Methyltransferase</fullName>
    </submittedName>
</protein>
<dbReference type="Proteomes" id="UP001172082">
    <property type="component" value="Unassembled WGS sequence"/>
</dbReference>
<dbReference type="PROSITE" id="PS51257">
    <property type="entry name" value="PROKAR_LIPOPROTEIN"/>
    <property type="match status" value="1"/>
</dbReference>
<dbReference type="Pfam" id="PF10757">
    <property type="entry name" value="YbaJ"/>
    <property type="match status" value="1"/>
</dbReference>
<feature type="region of interest" description="Disordered" evidence="3">
    <location>
        <begin position="502"/>
        <end position="528"/>
    </location>
</feature>
<evidence type="ECO:0000256" key="3">
    <source>
        <dbReference type="SAM" id="MobiDB-lite"/>
    </source>
</evidence>
<keyword evidence="1" id="KW-0802">TPR repeat</keyword>
<evidence type="ECO:0000256" key="1">
    <source>
        <dbReference type="PROSITE-ProRule" id="PRU00339"/>
    </source>
</evidence>
<reference evidence="4" key="1">
    <citation type="submission" date="2023-06" db="EMBL/GenBank/DDBJ databases">
        <title>Genomic of Parafulvivirga corallium.</title>
        <authorList>
            <person name="Wang G."/>
        </authorList>
    </citation>
    <scope>NUCLEOTIDE SEQUENCE</scope>
    <source>
        <strain evidence="4">BMA10</strain>
    </source>
</reference>
<evidence type="ECO:0000313" key="5">
    <source>
        <dbReference type="Proteomes" id="UP001172082"/>
    </source>
</evidence>
<keyword evidence="4" id="KW-0808">Transferase</keyword>
<dbReference type="InterPro" id="IPR019693">
    <property type="entry name" value="Biofilm_formation_reg_YbaJ"/>
</dbReference>
<dbReference type="SUPFAM" id="SSF81901">
    <property type="entry name" value="HCP-like"/>
    <property type="match status" value="1"/>
</dbReference>